<dbReference type="GO" id="GO:0003676">
    <property type="term" value="F:nucleic acid binding"/>
    <property type="evidence" value="ECO:0007669"/>
    <property type="project" value="InterPro"/>
</dbReference>
<dbReference type="InterPro" id="IPR004610">
    <property type="entry name" value="RecJ"/>
</dbReference>
<evidence type="ECO:0000313" key="10">
    <source>
        <dbReference type="Proteomes" id="UP000048984"/>
    </source>
</evidence>
<dbReference type="PANTHER" id="PTHR30255">
    <property type="entry name" value="SINGLE-STRANDED-DNA-SPECIFIC EXONUCLEASE RECJ"/>
    <property type="match status" value="1"/>
</dbReference>
<dbReference type="GO" id="GO:0008409">
    <property type="term" value="F:5'-3' exonuclease activity"/>
    <property type="evidence" value="ECO:0007669"/>
    <property type="project" value="InterPro"/>
</dbReference>
<sequence length="607" mass="63230">MTIRFPAFDDRAPDPAVLGVARSVTGRRWRDRLDAAGEATALAITQRTGIDQMVARIMAGRDVGLEAAVGFLEPTVRALMPDPSVMTAMDAAAARIADAVVAGEAIALFGDYDVDGATSCALATRYLAALGLRATVYIPDRLIEGYGPNVEAIRGLAKGGARLLITLDCGSTSFEPLEEARRLGLDTVVIDHHQCDVALPPAVAVVNPNRQDDLSGLGHLAAVGVTFMTMVAVNRELRRRGAFAKRAEPDLMALLDLVALGTVADVVPLIGLNRAFVVRGLAVARSRRNVGLAALATVARLNGPIAASHLGYLIGPRINAGGRIGNAALGAELLATEDPVAAERLAVELDRLNRERQVIETAMLEEAMAEVDAMGEPGPVIVTASETWHPGVVGLIASRLKERWRRPAFAIAFDRGPVGTGSGRSIGGVDLGAAVRSAVAAGLLVKGGGHAMAAGLTIERDRLEAFRAHVEARVAAAVADSLAVSDLVLDGVLSASGATVDFVEMVEKAGPYGAGHPEPVFALAAHRVTYVETVGQGHVRASLAAGDGSTLKAMAFRAASEPLGRALLEARGRMVHVAGSLSLDHWQGDARVQLRVLDVALPTGPGL</sequence>
<evidence type="ECO:0000256" key="2">
    <source>
        <dbReference type="ARBA" id="ARBA00019841"/>
    </source>
</evidence>
<dbReference type="SUPFAM" id="SSF64182">
    <property type="entry name" value="DHH phosphoesterases"/>
    <property type="match status" value="1"/>
</dbReference>
<reference evidence="9 10" key="1">
    <citation type="submission" date="2015-09" db="EMBL/GenBank/DDBJ databases">
        <authorList>
            <person name="Jackson K.R."/>
            <person name="Lunt B.L."/>
            <person name="Fisher J.N.B."/>
            <person name="Gardner A.V."/>
            <person name="Bailey M.E."/>
            <person name="Deus L.M."/>
            <person name="Earl A.S."/>
            <person name="Gibby P.D."/>
            <person name="Hartmann K.A."/>
            <person name="Liu J.E."/>
            <person name="Manci A.M."/>
            <person name="Nielsen D.A."/>
            <person name="Solomon M.B."/>
            <person name="Breakwell D.P."/>
            <person name="Burnett S.H."/>
            <person name="Grose J.H."/>
        </authorList>
    </citation>
    <scope>NUCLEOTIDE SEQUENCE [LARGE SCALE GENOMIC DNA]</scope>
    <source>
        <strain evidence="9 10">16</strain>
    </source>
</reference>
<dbReference type="Pfam" id="PF01368">
    <property type="entry name" value="DHH"/>
    <property type="match status" value="1"/>
</dbReference>
<dbReference type="PANTHER" id="PTHR30255:SF2">
    <property type="entry name" value="SINGLE-STRANDED-DNA-SPECIFIC EXONUCLEASE RECJ"/>
    <property type="match status" value="1"/>
</dbReference>
<dbReference type="InterPro" id="IPR001667">
    <property type="entry name" value="DDH_dom"/>
</dbReference>
<dbReference type="STRING" id="665126.ABB55_27430"/>
<evidence type="ECO:0000259" key="6">
    <source>
        <dbReference type="Pfam" id="PF01368"/>
    </source>
</evidence>
<dbReference type="InterPro" id="IPR041122">
    <property type="entry name" value="RecJ_OB"/>
</dbReference>
<keyword evidence="5 9" id="KW-0269">Exonuclease</keyword>
<keyword evidence="4" id="KW-0378">Hydrolase</keyword>
<feature type="domain" description="DDH" evidence="6">
    <location>
        <begin position="106"/>
        <end position="262"/>
    </location>
</feature>
<dbReference type="GO" id="GO:0006281">
    <property type="term" value="P:DNA repair"/>
    <property type="evidence" value="ECO:0007669"/>
    <property type="project" value="InterPro"/>
</dbReference>
<evidence type="ECO:0000256" key="3">
    <source>
        <dbReference type="ARBA" id="ARBA00022722"/>
    </source>
</evidence>
<keyword evidence="10" id="KW-1185">Reference proteome</keyword>
<dbReference type="EMBL" id="LJYW01000001">
    <property type="protein sequence ID" value="KPL56165.1"/>
    <property type="molecule type" value="Genomic_DNA"/>
</dbReference>
<dbReference type="Gene3D" id="3.10.310.30">
    <property type="match status" value="1"/>
</dbReference>
<evidence type="ECO:0000256" key="5">
    <source>
        <dbReference type="ARBA" id="ARBA00022839"/>
    </source>
</evidence>
<dbReference type="InterPro" id="IPR051673">
    <property type="entry name" value="SSDNA_exonuclease_RecJ"/>
</dbReference>
<feature type="domain" description="DHHA1" evidence="7">
    <location>
        <begin position="379"/>
        <end position="475"/>
    </location>
</feature>
<dbReference type="Gene3D" id="3.90.1640.30">
    <property type="match status" value="1"/>
</dbReference>
<evidence type="ECO:0000259" key="8">
    <source>
        <dbReference type="Pfam" id="PF17768"/>
    </source>
</evidence>
<dbReference type="GO" id="GO:0006310">
    <property type="term" value="P:DNA recombination"/>
    <property type="evidence" value="ECO:0007669"/>
    <property type="project" value="InterPro"/>
</dbReference>
<dbReference type="AlphaFoldDB" id="A0A0P6WA61"/>
<evidence type="ECO:0000256" key="1">
    <source>
        <dbReference type="ARBA" id="ARBA00005915"/>
    </source>
</evidence>
<name>A0A0P6WA61_9HYPH</name>
<dbReference type="InterPro" id="IPR003156">
    <property type="entry name" value="DHHA1_dom"/>
</dbReference>
<accession>A0A0P6WA61</accession>
<comment type="caution">
    <text evidence="9">The sequence shown here is derived from an EMBL/GenBank/DDBJ whole genome shotgun (WGS) entry which is preliminary data.</text>
</comment>
<dbReference type="Pfam" id="PF02272">
    <property type="entry name" value="DHHA1"/>
    <property type="match status" value="1"/>
</dbReference>
<organism evidence="9 10">
    <name type="scientific">Prosthecodimorpha hirschii</name>
    <dbReference type="NCBI Taxonomy" id="665126"/>
    <lineage>
        <taxon>Bacteria</taxon>
        <taxon>Pseudomonadati</taxon>
        <taxon>Pseudomonadota</taxon>
        <taxon>Alphaproteobacteria</taxon>
        <taxon>Hyphomicrobiales</taxon>
        <taxon>Ancalomicrobiaceae</taxon>
        <taxon>Prosthecodimorpha</taxon>
    </lineage>
</organism>
<dbReference type="InterPro" id="IPR038763">
    <property type="entry name" value="DHH_sf"/>
</dbReference>
<proteinExistence type="inferred from homology"/>
<keyword evidence="3" id="KW-0540">Nuclease</keyword>
<evidence type="ECO:0000256" key="4">
    <source>
        <dbReference type="ARBA" id="ARBA00022801"/>
    </source>
</evidence>
<gene>
    <name evidence="9" type="ORF">ABB55_27430</name>
</gene>
<dbReference type="Pfam" id="PF17768">
    <property type="entry name" value="RecJ_OB"/>
    <property type="match status" value="1"/>
</dbReference>
<feature type="domain" description="RecJ OB" evidence="8">
    <location>
        <begin position="489"/>
        <end position="598"/>
    </location>
</feature>
<reference evidence="9 10" key="2">
    <citation type="submission" date="2015-10" db="EMBL/GenBank/DDBJ databases">
        <title>Draft Genome Sequence of Prosthecomicrobium hirschii ATCC 27832.</title>
        <authorList>
            <person name="Daniel J."/>
            <person name="Givan S.A."/>
            <person name="Brun Y.V."/>
            <person name="Brown P.J."/>
        </authorList>
    </citation>
    <scope>NUCLEOTIDE SEQUENCE [LARGE SCALE GENOMIC DNA]</scope>
    <source>
        <strain evidence="9 10">16</strain>
    </source>
</reference>
<dbReference type="Proteomes" id="UP000048984">
    <property type="component" value="Unassembled WGS sequence"/>
</dbReference>
<protein>
    <recommendedName>
        <fullName evidence="2">Single-stranded-DNA-specific exonuclease RecJ</fullName>
    </recommendedName>
</protein>
<evidence type="ECO:0000313" key="9">
    <source>
        <dbReference type="EMBL" id="KPL56165.1"/>
    </source>
</evidence>
<evidence type="ECO:0000259" key="7">
    <source>
        <dbReference type="Pfam" id="PF02272"/>
    </source>
</evidence>
<dbReference type="NCBIfam" id="TIGR00644">
    <property type="entry name" value="recJ"/>
    <property type="match status" value="1"/>
</dbReference>
<comment type="similarity">
    <text evidence="1">Belongs to the RecJ family.</text>
</comment>